<feature type="compositionally biased region" description="Low complexity" evidence="3">
    <location>
        <begin position="468"/>
        <end position="478"/>
    </location>
</feature>
<keyword evidence="5" id="KW-1185">Reference proteome</keyword>
<sequence>MDFLELKRNTGAEENRARDLFYALWIPDLFMSRVECDEMWSLMCPTECPGLDDCWGAEFEKLYTKYEGEGNYKGQIKARNIWKSIITSQIETGTPFMLYKDACNGKSNQQHLGTIKNSNLCTEIVEYTSSDEIAVCGNASIALPRFVDANGNFDYAKLNKIAKIIVINLDKMIDSTWYPVWQAENSNKRHRPIGLGVQGLADAFQLCRLPFTSEGAKMMNKLIFETIYFAALEASCELAERYGSYSTFENSPTSKGILQCDLWKCPPSEATSFWNWKELRQKISKFGLRNSLLISLMPTATSAQILGNNESIEPYTSNVYSRRVVSGDFQVVNPHLMADLIKLNLWNDEIKNMLIAHGGSIQNIPEIPIEIKELYKTVWEISQRDIIDMAADRGPFIDQSQSLNLHLASPSYSKCTSMHFYAWKKGLKTGMYYLRSRPAVDAVQFTVDKEALKICHVPAAPPPPTTPTPTTSDTPSTS</sequence>
<keyword evidence="2" id="KW-0215">Deoxyribonucleotide synthesis</keyword>
<evidence type="ECO:0000259" key="4">
    <source>
        <dbReference type="PROSITE" id="PS00089"/>
    </source>
</evidence>
<evidence type="ECO:0000313" key="5">
    <source>
        <dbReference type="Proteomes" id="UP000887577"/>
    </source>
</evidence>
<protein>
    <submittedName>
        <fullName evidence="6">Ribonucleotide reductase large subunit domain-containing protein</fullName>
    </submittedName>
</protein>
<evidence type="ECO:0000313" key="6">
    <source>
        <dbReference type="WBParaSite" id="PSU_v2.g3538.t1"/>
    </source>
</evidence>
<dbReference type="NCBIfam" id="TIGR02506">
    <property type="entry name" value="NrdE_NrdA"/>
    <property type="match status" value="1"/>
</dbReference>
<dbReference type="Gene3D" id="3.20.70.20">
    <property type="match status" value="1"/>
</dbReference>
<dbReference type="PANTHER" id="PTHR11573:SF6">
    <property type="entry name" value="RIBONUCLEOSIDE-DIPHOSPHATE REDUCTASE LARGE SUBUNIT"/>
    <property type="match status" value="1"/>
</dbReference>
<name>A0A914YU72_9BILA</name>
<evidence type="ECO:0000256" key="2">
    <source>
        <dbReference type="ARBA" id="ARBA00023116"/>
    </source>
</evidence>
<comment type="similarity">
    <text evidence="1">Belongs to the ribonucleoside diphosphate reductase large chain family.</text>
</comment>
<dbReference type="GO" id="GO:0009263">
    <property type="term" value="P:deoxyribonucleotide biosynthetic process"/>
    <property type="evidence" value="ECO:0007669"/>
    <property type="project" value="UniProtKB-KW"/>
</dbReference>
<dbReference type="Pfam" id="PF02867">
    <property type="entry name" value="Ribonuc_red_lgC"/>
    <property type="match status" value="1"/>
</dbReference>
<feature type="domain" description="Ribonucleotide reductase large subunit" evidence="4">
    <location>
        <begin position="276"/>
        <end position="298"/>
    </location>
</feature>
<dbReference type="InterPro" id="IPR039718">
    <property type="entry name" value="Rrm1"/>
</dbReference>
<dbReference type="GO" id="GO:0005524">
    <property type="term" value="F:ATP binding"/>
    <property type="evidence" value="ECO:0007669"/>
    <property type="project" value="TreeGrafter"/>
</dbReference>
<evidence type="ECO:0000256" key="1">
    <source>
        <dbReference type="ARBA" id="ARBA00010406"/>
    </source>
</evidence>
<dbReference type="SUPFAM" id="SSF51998">
    <property type="entry name" value="PFL-like glycyl radical enzymes"/>
    <property type="match status" value="1"/>
</dbReference>
<reference evidence="6" key="1">
    <citation type="submission" date="2022-11" db="UniProtKB">
        <authorList>
            <consortium name="WormBaseParasite"/>
        </authorList>
    </citation>
    <scope>IDENTIFICATION</scope>
</reference>
<proteinExistence type="inferred from homology"/>
<dbReference type="GO" id="GO:0005971">
    <property type="term" value="C:ribonucleoside-diphosphate reductase complex"/>
    <property type="evidence" value="ECO:0007669"/>
    <property type="project" value="TreeGrafter"/>
</dbReference>
<dbReference type="FunFam" id="3.20.70.20:FF:000035">
    <property type="entry name" value="Predicted protein"/>
    <property type="match status" value="1"/>
</dbReference>
<organism evidence="5 6">
    <name type="scientific">Panagrolaimus superbus</name>
    <dbReference type="NCBI Taxonomy" id="310955"/>
    <lineage>
        <taxon>Eukaryota</taxon>
        <taxon>Metazoa</taxon>
        <taxon>Ecdysozoa</taxon>
        <taxon>Nematoda</taxon>
        <taxon>Chromadorea</taxon>
        <taxon>Rhabditida</taxon>
        <taxon>Tylenchina</taxon>
        <taxon>Panagrolaimomorpha</taxon>
        <taxon>Panagrolaimoidea</taxon>
        <taxon>Panagrolaimidae</taxon>
        <taxon>Panagrolaimus</taxon>
    </lineage>
</organism>
<dbReference type="GO" id="GO:0004748">
    <property type="term" value="F:ribonucleoside-diphosphate reductase activity, thioredoxin disulfide as acceptor"/>
    <property type="evidence" value="ECO:0007669"/>
    <property type="project" value="TreeGrafter"/>
</dbReference>
<dbReference type="InterPro" id="IPR013346">
    <property type="entry name" value="NrdE_NrdA_C"/>
</dbReference>
<feature type="region of interest" description="Disordered" evidence="3">
    <location>
        <begin position="457"/>
        <end position="478"/>
    </location>
</feature>
<dbReference type="InterPro" id="IPR000788">
    <property type="entry name" value="RNR_lg_C"/>
</dbReference>
<dbReference type="PROSITE" id="PS00089">
    <property type="entry name" value="RIBORED_LARGE"/>
    <property type="match status" value="1"/>
</dbReference>
<dbReference type="PRINTS" id="PR01183">
    <property type="entry name" value="RIBORDTASEM1"/>
</dbReference>
<dbReference type="Proteomes" id="UP000887577">
    <property type="component" value="Unplaced"/>
</dbReference>
<dbReference type="AlphaFoldDB" id="A0A914YU72"/>
<evidence type="ECO:0000256" key="3">
    <source>
        <dbReference type="SAM" id="MobiDB-lite"/>
    </source>
</evidence>
<dbReference type="PANTHER" id="PTHR11573">
    <property type="entry name" value="RIBONUCLEOSIDE-DIPHOSPHATE REDUCTASE LARGE CHAIN"/>
    <property type="match status" value="1"/>
</dbReference>
<dbReference type="WBParaSite" id="PSU_v2.g3538.t1">
    <property type="protein sequence ID" value="PSU_v2.g3538.t1"/>
    <property type="gene ID" value="PSU_v2.g3538"/>
</dbReference>
<accession>A0A914YU72</accession>